<dbReference type="EMBL" id="FUGD01000138">
    <property type="protein sequence ID" value="SJM38303.1"/>
    <property type="molecule type" value="Genomic_DNA"/>
</dbReference>
<dbReference type="InterPro" id="IPR023145">
    <property type="entry name" value="YfbU_helix-hairpin_sf"/>
</dbReference>
<accession>A0A1R4EIL5</accession>
<reference evidence="2" key="1">
    <citation type="submission" date="2017-02" db="EMBL/GenBank/DDBJ databases">
        <authorList>
            <person name="Mornico D."/>
        </authorList>
    </citation>
    <scope>NUCLEOTIDE SEQUENCE [LARGE SCALE GENOMIC DNA]</scope>
</reference>
<dbReference type="AlphaFoldDB" id="A0A1R4EIL5"/>
<keyword evidence="2" id="KW-1185">Reference proteome</keyword>
<dbReference type="Proteomes" id="UP000188169">
    <property type="component" value="Unassembled WGS sequence"/>
</dbReference>
<dbReference type="Gene3D" id="1.10.287.680">
    <property type="entry name" value="Helix hairpin bin"/>
    <property type="match status" value="1"/>
</dbReference>
<evidence type="ECO:0000313" key="2">
    <source>
        <dbReference type="Proteomes" id="UP000188169"/>
    </source>
</evidence>
<organism evidence="1 2">
    <name type="scientific">Psychrobacter pasteurii</name>
    <dbReference type="NCBI Taxonomy" id="1945520"/>
    <lineage>
        <taxon>Bacteria</taxon>
        <taxon>Pseudomonadati</taxon>
        <taxon>Pseudomonadota</taxon>
        <taxon>Gammaproteobacteria</taxon>
        <taxon>Moraxellales</taxon>
        <taxon>Moraxellaceae</taxon>
        <taxon>Psychrobacter</taxon>
    </lineage>
</organism>
<proteinExistence type="predicted"/>
<name>A0A1R4EIL5_9GAMM</name>
<gene>
    <name evidence="1" type="ORF">A1019T_02293</name>
</gene>
<sequence>MSFTDTERVILANQYEILGKLGNEQVYPSGTT</sequence>
<evidence type="ECO:0000313" key="1">
    <source>
        <dbReference type="EMBL" id="SJM38303.1"/>
    </source>
</evidence>
<protein>
    <submittedName>
        <fullName evidence="1">Uncharacterized protein</fullName>
    </submittedName>
</protein>